<dbReference type="GO" id="GO:0004449">
    <property type="term" value="F:isocitrate dehydrogenase (NAD+) activity"/>
    <property type="evidence" value="ECO:0007669"/>
    <property type="project" value="TreeGrafter"/>
</dbReference>
<evidence type="ECO:0000259" key="3">
    <source>
        <dbReference type="SMART" id="SM01329"/>
    </source>
</evidence>
<sequence>MKLVILPGDGIGPEIVAATRVVLSAASERFGLGLEFEEHAIGEAALASDGITLPDEVFERAAAADGVVLGPVSTASYPPRDEGGLNPSAEFRRRMDLFANIRPSRSVGNEATLVKDMDLVIVRENTEGFYADRTMFAGSGEFMPDKDMALAVRKITREGAGRIGRAAAELAMTRRKKLTIVTKSNVLKLSDGLFLEAAKEAASAFPEVAVDEVLVDAMASHLVRSPSVFDVIVTSNMFGDVLSNEAAELAGGLGFAGSLNAGAKHAVAQAAHGSAPDIAGQDVANPSSLMLSSGMLLDWLADRSDSNALRQGARAIEKAVMDCVAAAESRTRDTGGSLGTAAFGTAVARRVSDA</sequence>
<dbReference type="RefSeq" id="WP_257768655.1">
    <property type="nucleotide sequence ID" value="NZ_CP102480.1"/>
</dbReference>
<dbReference type="Gene3D" id="3.40.718.10">
    <property type="entry name" value="Isopropylmalate Dehydrogenase"/>
    <property type="match status" value="1"/>
</dbReference>
<dbReference type="PANTHER" id="PTHR11835:SF34">
    <property type="entry name" value="ISOCITRATE DEHYDROGENASE [NAD] SUBUNIT ALPHA, MITOCHONDRIAL"/>
    <property type="match status" value="1"/>
</dbReference>
<dbReference type="AlphaFoldDB" id="A0A9J7ATI4"/>
<evidence type="ECO:0000256" key="1">
    <source>
        <dbReference type="ARBA" id="ARBA00007769"/>
    </source>
</evidence>
<dbReference type="PANTHER" id="PTHR11835">
    <property type="entry name" value="DECARBOXYLATING DEHYDROGENASES-ISOCITRATE, ISOPROPYLMALATE, TARTRATE"/>
    <property type="match status" value="1"/>
</dbReference>
<dbReference type="KEGG" id="naci:NUH88_20665"/>
<dbReference type="GO" id="GO:0006102">
    <property type="term" value="P:isocitrate metabolic process"/>
    <property type="evidence" value="ECO:0007669"/>
    <property type="project" value="TreeGrafter"/>
</dbReference>
<feature type="domain" description="Isopropylmalate dehydrogenase-like" evidence="3">
    <location>
        <begin position="2"/>
        <end position="347"/>
    </location>
</feature>
<reference evidence="4" key="1">
    <citation type="submission" date="2022-08" db="EMBL/GenBank/DDBJ databases">
        <title>Nisaea acidiphila sp. nov., isolated from a marine algal debris and emended description of the genus Nisaea Urios et al. 2008.</title>
        <authorList>
            <person name="Kwon K."/>
        </authorList>
    </citation>
    <scope>NUCLEOTIDE SEQUENCE</scope>
    <source>
        <strain evidence="4">MEBiC11861</strain>
    </source>
</reference>
<protein>
    <submittedName>
        <fullName evidence="4">Isocitrate/isopropylmalate family dehydrogenase</fullName>
    </submittedName>
</protein>
<dbReference type="GO" id="GO:0006099">
    <property type="term" value="P:tricarboxylic acid cycle"/>
    <property type="evidence" value="ECO:0007669"/>
    <property type="project" value="TreeGrafter"/>
</dbReference>
<name>A0A9J7ATI4_9PROT</name>
<dbReference type="GO" id="GO:0051287">
    <property type="term" value="F:NAD binding"/>
    <property type="evidence" value="ECO:0007669"/>
    <property type="project" value="InterPro"/>
</dbReference>
<dbReference type="SMART" id="SM01329">
    <property type="entry name" value="Iso_dh"/>
    <property type="match status" value="1"/>
</dbReference>
<dbReference type="GO" id="GO:0000287">
    <property type="term" value="F:magnesium ion binding"/>
    <property type="evidence" value="ECO:0007669"/>
    <property type="project" value="InterPro"/>
</dbReference>
<dbReference type="PROSITE" id="PS00470">
    <property type="entry name" value="IDH_IMDH"/>
    <property type="match status" value="1"/>
</dbReference>
<evidence type="ECO:0000313" key="5">
    <source>
        <dbReference type="Proteomes" id="UP001060336"/>
    </source>
</evidence>
<gene>
    <name evidence="4" type="ORF">NUH88_20665</name>
</gene>
<dbReference type="EMBL" id="CP102480">
    <property type="protein sequence ID" value="UUX49793.1"/>
    <property type="molecule type" value="Genomic_DNA"/>
</dbReference>
<evidence type="ECO:0000313" key="4">
    <source>
        <dbReference type="EMBL" id="UUX49793.1"/>
    </source>
</evidence>
<dbReference type="Pfam" id="PF00180">
    <property type="entry name" value="Iso_dh"/>
    <property type="match status" value="1"/>
</dbReference>
<comment type="similarity">
    <text evidence="1">Belongs to the isocitrate and isopropylmalate dehydrogenases family.</text>
</comment>
<accession>A0A9J7ATI4</accession>
<dbReference type="SUPFAM" id="SSF53659">
    <property type="entry name" value="Isocitrate/Isopropylmalate dehydrogenase-like"/>
    <property type="match status" value="1"/>
</dbReference>
<keyword evidence="2" id="KW-0560">Oxidoreductase</keyword>
<keyword evidence="5" id="KW-1185">Reference proteome</keyword>
<proteinExistence type="inferred from homology"/>
<dbReference type="InterPro" id="IPR019818">
    <property type="entry name" value="IsoCit/isopropylmalate_DH_CS"/>
</dbReference>
<dbReference type="InterPro" id="IPR024084">
    <property type="entry name" value="IsoPropMal-DH-like_dom"/>
</dbReference>
<evidence type="ECO:0000256" key="2">
    <source>
        <dbReference type="ARBA" id="ARBA00023002"/>
    </source>
</evidence>
<dbReference type="Proteomes" id="UP001060336">
    <property type="component" value="Chromosome"/>
</dbReference>
<organism evidence="4 5">
    <name type="scientific">Nisaea acidiphila</name>
    <dbReference type="NCBI Taxonomy" id="1862145"/>
    <lineage>
        <taxon>Bacteria</taxon>
        <taxon>Pseudomonadati</taxon>
        <taxon>Pseudomonadota</taxon>
        <taxon>Alphaproteobacteria</taxon>
        <taxon>Rhodospirillales</taxon>
        <taxon>Thalassobaculaceae</taxon>
        <taxon>Nisaea</taxon>
    </lineage>
</organism>